<dbReference type="SMART" id="SM00175">
    <property type="entry name" value="RAB"/>
    <property type="match status" value="1"/>
</dbReference>
<dbReference type="InterPro" id="IPR001806">
    <property type="entry name" value="Small_GTPase"/>
</dbReference>
<accession>A0ABQ8YUS2</accession>
<reference evidence="2" key="1">
    <citation type="submission" date="2022-08" db="EMBL/GenBank/DDBJ databases">
        <title>Novel sulfate-reducing endosymbionts in the free-living metamonad Anaeramoeba.</title>
        <authorList>
            <person name="Jerlstrom-Hultqvist J."/>
            <person name="Cepicka I."/>
            <person name="Gallot-Lavallee L."/>
            <person name="Salas-Leiva D."/>
            <person name="Curtis B.A."/>
            <person name="Zahonova K."/>
            <person name="Pipaliya S."/>
            <person name="Dacks J."/>
            <person name="Roger A.J."/>
        </authorList>
    </citation>
    <scope>NUCLEOTIDE SEQUENCE</scope>
    <source>
        <strain evidence="2">Schooner1</strain>
    </source>
</reference>
<dbReference type="InterPro" id="IPR027417">
    <property type="entry name" value="P-loop_NTPase"/>
</dbReference>
<proteinExistence type="predicted"/>
<dbReference type="PROSITE" id="PS51419">
    <property type="entry name" value="RAB"/>
    <property type="match status" value="1"/>
</dbReference>
<evidence type="ECO:0000313" key="3">
    <source>
        <dbReference type="Proteomes" id="UP001150062"/>
    </source>
</evidence>
<dbReference type="InterPro" id="IPR005225">
    <property type="entry name" value="Small_GTP-bd"/>
</dbReference>
<evidence type="ECO:0000313" key="2">
    <source>
        <dbReference type="EMBL" id="KAJ6248232.1"/>
    </source>
</evidence>
<dbReference type="SMART" id="SM00176">
    <property type="entry name" value="RAN"/>
    <property type="match status" value="1"/>
</dbReference>
<dbReference type="PANTHER" id="PTHR47978">
    <property type="match status" value="1"/>
</dbReference>
<dbReference type="PROSITE" id="PS51420">
    <property type="entry name" value="RHO"/>
    <property type="match status" value="1"/>
</dbReference>
<name>A0ABQ8YUS2_9EUKA</name>
<dbReference type="EMBL" id="JAOAOG010000116">
    <property type="protein sequence ID" value="KAJ6248232.1"/>
    <property type="molecule type" value="Genomic_DNA"/>
</dbReference>
<sequence length="196" mass="22061">MSSIKKKIVFLGGSSVGKSSILLRFTNNQFQEGQEPNVGASFLTKELSIENLKYKLQIWDTAGQERYSSMAPMYYRSASGAIIVYDITDSESFITAKKWVKELQQMGPIDVKMAIVGNKVDLSNDRQVSIEEVKEYAESSGALFFETSAKTGKNVYELFRQLLTHLPKTNSKKKLDEKEGNIKFVESEDKPNDTCC</sequence>
<dbReference type="NCBIfam" id="TIGR00231">
    <property type="entry name" value="small_GTP"/>
    <property type="match status" value="1"/>
</dbReference>
<dbReference type="SMART" id="SM00174">
    <property type="entry name" value="RHO"/>
    <property type="match status" value="1"/>
</dbReference>
<dbReference type="SUPFAM" id="SSF52540">
    <property type="entry name" value="P-loop containing nucleoside triphosphate hydrolases"/>
    <property type="match status" value="1"/>
</dbReference>
<dbReference type="Gene3D" id="3.40.50.300">
    <property type="entry name" value="P-loop containing nucleotide triphosphate hydrolases"/>
    <property type="match status" value="1"/>
</dbReference>
<dbReference type="PROSITE" id="PS51417">
    <property type="entry name" value="ARF"/>
    <property type="match status" value="1"/>
</dbReference>
<keyword evidence="3" id="KW-1185">Reference proteome</keyword>
<dbReference type="PRINTS" id="PR00449">
    <property type="entry name" value="RASTRNSFRMNG"/>
</dbReference>
<comment type="caution">
    <text evidence="2">The sequence shown here is derived from an EMBL/GenBank/DDBJ whole genome shotgun (WGS) entry which is preliminary data.</text>
</comment>
<protein>
    <submittedName>
        <fullName evidence="2">Ras-related protein rab-5c</fullName>
    </submittedName>
</protein>
<organism evidence="2 3">
    <name type="scientific">Anaeramoeba flamelloides</name>
    <dbReference type="NCBI Taxonomy" id="1746091"/>
    <lineage>
        <taxon>Eukaryota</taxon>
        <taxon>Metamonada</taxon>
        <taxon>Anaeramoebidae</taxon>
        <taxon>Anaeramoeba</taxon>
    </lineage>
</organism>
<gene>
    <name evidence="2" type="ORF">M0813_17895</name>
</gene>
<dbReference type="Pfam" id="PF00071">
    <property type="entry name" value="Ras"/>
    <property type="match status" value="1"/>
</dbReference>
<dbReference type="SMART" id="SM00173">
    <property type="entry name" value="RAS"/>
    <property type="match status" value="1"/>
</dbReference>
<dbReference type="PROSITE" id="PS51421">
    <property type="entry name" value="RAS"/>
    <property type="match status" value="1"/>
</dbReference>
<dbReference type="InterPro" id="IPR018247">
    <property type="entry name" value="EF_Hand_1_Ca_BS"/>
</dbReference>
<evidence type="ECO:0000256" key="1">
    <source>
        <dbReference type="ARBA" id="ARBA00022741"/>
    </source>
</evidence>
<dbReference type="PROSITE" id="PS00018">
    <property type="entry name" value="EF_HAND_1"/>
    <property type="match status" value="1"/>
</dbReference>
<dbReference type="Proteomes" id="UP001150062">
    <property type="component" value="Unassembled WGS sequence"/>
</dbReference>
<dbReference type="CDD" id="cd01860">
    <property type="entry name" value="Rab5_related"/>
    <property type="match status" value="1"/>
</dbReference>
<keyword evidence="1" id="KW-0547">Nucleotide-binding</keyword>